<evidence type="ECO:0000313" key="1">
    <source>
        <dbReference type="EMBL" id="JAH00819.1"/>
    </source>
</evidence>
<reference evidence="1" key="2">
    <citation type="journal article" date="2015" name="Fish Shellfish Immunol.">
        <title>Early steps in the European eel (Anguilla anguilla)-Vibrio vulnificus interaction in the gills: Role of the RtxA13 toxin.</title>
        <authorList>
            <person name="Callol A."/>
            <person name="Pajuelo D."/>
            <person name="Ebbesson L."/>
            <person name="Teles M."/>
            <person name="MacKenzie S."/>
            <person name="Amaro C."/>
        </authorList>
    </citation>
    <scope>NUCLEOTIDE SEQUENCE</scope>
</reference>
<dbReference type="AlphaFoldDB" id="A0A0E9P8J9"/>
<proteinExistence type="predicted"/>
<dbReference type="EMBL" id="GBXM01107758">
    <property type="protein sequence ID" value="JAH00819.1"/>
    <property type="molecule type" value="Transcribed_RNA"/>
</dbReference>
<organism evidence="1">
    <name type="scientific">Anguilla anguilla</name>
    <name type="common">European freshwater eel</name>
    <name type="synonym">Muraena anguilla</name>
    <dbReference type="NCBI Taxonomy" id="7936"/>
    <lineage>
        <taxon>Eukaryota</taxon>
        <taxon>Metazoa</taxon>
        <taxon>Chordata</taxon>
        <taxon>Craniata</taxon>
        <taxon>Vertebrata</taxon>
        <taxon>Euteleostomi</taxon>
        <taxon>Actinopterygii</taxon>
        <taxon>Neopterygii</taxon>
        <taxon>Teleostei</taxon>
        <taxon>Anguilliformes</taxon>
        <taxon>Anguillidae</taxon>
        <taxon>Anguilla</taxon>
    </lineage>
</organism>
<accession>A0A0E9P8J9</accession>
<reference evidence="1" key="1">
    <citation type="submission" date="2014-11" db="EMBL/GenBank/DDBJ databases">
        <authorList>
            <person name="Amaro Gonzalez C."/>
        </authorList>
    </citation>
    <scope>NUCLEOTIDE SEQUENCE</scope>
</reference>
<name>A0A0E9P8J9_ANGAN</name>
<protein>
    <submittedName>
        <fullName evidence="1">Uncharacterized protein</fullName>
    </submittedName>
</protein>
<sequence>MRSWTRVLLSDETEMGDYRILAQISSVVNLKYKTALVRDYFIGGDAPCRISLQE</sequence>